<keyword evidence="3" id="KW-0808">Transferase</keyword>
<keyword evidence="2" id="KW-0444">Lipid biosynthesis</keyword>
<keyword evidence="8" id="KW-0460">Magnesium</keyword>
<comment type="caution">
    <text evidence="13">The sequence shown here is derived from an EMBL/GenBank/DDBJ whole genome shotgun (WGS) entry which is preliminary data.</text>
</comment>
<evidence type="ECO:0000256" key="1">
    <source>
        <dbReference type="ARBA" id="ARBA00001946"/>
    </source>
</evidence>
<dbReference type="EMBL" id="CAJNRG010002724">
    <property type="protein sequence ID" value="CAF2050588.1"/>
    <property type="molecule type" value="Genomic_DNA"/>
</dbReference>
<dbReference type="NCBIfam" id="TIGR00147">
    <property type="entry name" value="YegS/Rv2252/BmrU family lipid kinase"/>
    <property type="match status" value="1"/>
</dbReference>
<evidence type="ECO:0000313" key="15">
    <source>
        <dbReference type="Proteomes" id="UP000663887"/>
    </source>
</evidence>
<organism evidence="13 15">
    <name type="scientific">Rotaria magnacalcarata</name>
    <dbReference type="NCBI Taxonomy" id="392030"/>
    <lineage>
        <taxon>Eukaryota</taxon>
        <taxon>Metazoa</taxon>
        <taxon>Spiralia</taxon>
        <taxon>Gnathifera</taxon>
        <taxon>Rotifera</taxon>
        <taxon>Eurotatoria</taxon>
        <taxon>Bdelloidea</taxon>
        <taxon>Philodinida</taxon>
        <taxon>Philodinidae</taxon>
        <taxon>Rotaria</taxon>
    </lineage>
</organism>
<dbReference type="Gene3D" id="2.60.200.40">
    <property type="match status" value="1"/>
</dbReference>
<name>A0A816PNK4_9BILA</name>
<dbReference type="GO" id="GO:0008654">
    <property type="term" value="P:phospholipid biosynthetic process"/>
    <property type="evidence" value="ECO:0007669"/>
    <property type="project" value="UniProtKB-KW"/>
</dbReference>
<comment type="cofactor">
    <cofactor evidence="1">
        <name>Mg(2+)</name>
        <dbReference type="ChEBI" id="CHEBI:18420"/>
    </cofactor>
</comment>
<evidence type="ECO:0000256" key="11">
    <source>
        <dbReference type="ARBA" id="ARBA00023264"/>
    </source>
</evidence>
<keyword evidence="5" id="KW-0547">Nucleotide-binding</keyword>
<dbReference type="Pfam" id="PF19279">
    <property type="entry name" value="YegS_C"/>
    <property type="match status" value="1"/>
</dbReference>
<evidence type="ECO:0000256" key="4">
    <source>
        <dbReference type="ARBA" id="ARBA00022723"/>
    </source>
</evidence>
<keyword evidence="10" id="KW-0594">Phospholipid biosynthesis</keyword>
<evidence type="ECO:0000256" key="6">
    <source>
        <dbReference type="ARBA" id="ARBA00022777"/>
    </source>
</evidence>
<proteinExistence type="predicted"/>
<evidence type="ECO:0000256" key="7">
    <source>
        <dbReference type="ARBA" id="ARBA00022840"/>
    </source>
</evidence>
<dbReference type="Proteomes" id="UP000663887">
    <property type="component" value="Unassembled WGS sequence"/>
</dbReference>
<keyword evidence="6" id="KW-0418">Kinase</keyword>
<dbReference type="InterPro" id="IPR050187">
    <property type="entry name" value="Lipid_Phosphate_FormReg"/>
</dbReference>
<protein>
    <recommendedName>
        <fullName evidence="12">DAGKc domain-containing protein</fullName>
    </recommendedName>
</protein>
<dbReference type="GO" id="GO:0046872">
    <property type="term" value="F:metal ion binding"/>
    <property type="evidence" value="ECO:0007669"/>
    <property type="project" value="UniProtKB-KW"/>
</dbReference>
<dbReference type="Pfam" id="PF00781">
    <property type="entry name" value="DAGK_cat"/>
    <property type="match status" value="1"/>
</dbReference>
<sequence length="298" mass="32609">MALQRRFLVFINPISGTQQKKGLREYIINTLSLQQFYVEVLPTQQNGQYPFLKDKIAADNITDVIICGGDGTVNQIGSFLINSTVHVGIIPMGSGNGLAFAAGLPKNASKALAIILQNKAKAIDAFYINEQFSCMLCGIGFDAQVAHNFAQQPSRGLATYAKETTKHFFSAKPYRFKITANQQSFITNAFFISIANSNQFGNHVTIAPKASLSDGLLDIVVVNKTNKLNLIVKLLQQIKAGKLGNISDQNKTVQYFQTENITIENIDNAPLHIDGEPSKTAAIFNINIIKNAFSLIHA</sequence>
<evidence type="ECO:0000256" key="3">
    <source>
        <dbReference type="ARBA" id="ARBA00022679"/>
    </source>
</evidence>
<keyword evidence="11" id="KW-1208">Phospholipid metabolism</keyword>
<dbReference type="InterPro" id="IPR045540">
    <property type="entry name" value="YegS/DAGK_C"/>
</dbReference>
<evidence type="ECO:0000313" key="13">
    <source>
        <dbReference type="EMBL" id="CAF2050588.1"/>
    </source>
</evidence>
<dbReference type="GO" id="GO:0005886">
    <property type="term" value="C:plasma membrane"/>
    <property type="evidence" value="ECO:0007669"/>
    <property type="project" value="TreeGrafter"/>
</dbReference>
<dbReference type="GO" id="GO:0005524">
    <property type="term" value="F:ATP binding"/>
    <property type="evidence" value="ECO:0007669"/>
    <property type="project" value="UniProtKB-KW"/>
</dbReference>
<keyword evidence="7" id="KW-0067">ATP-binding</keyword>
<dbReference type="EMBL" id="CAJOBF010015964">
    <property type="protein sequence ID" value="CAF4351579.1"/>
    <property type="molecule type" value="Genomic_DNA"/>
</dbReference>
<evidence type="ECO:0000313" key="14">
    <source>
        <dbReference type="EMBL" id="CAF4351579.1"/>
    </source>
</evidence>
<dbReference type="InterPro" id="IPR016064">
    <property type="entry name" value="NAD/diacylglycerol_kinase_sf"/>
</dbReference>
<evidence type="ECO:0000256" key="8">
    <source>
        <dbReference type="ARBA" id="ARBA00022842"/>
    </source>
</evidence>
<dbReference type="SMART" id="SM00046">
    <property type="entry name" value="DAGKc"/>
    <property type="match status" value="1"/>
</dbReference>
<dbReference type="InterPro" id="IPR017438">
    <property type="entry name" value="ATP-NAD_kinase_N"/>
</dbReference>
<evidence type="ECO:0000259" key="12">
    <source>
        <dbReference type="PROSITE" id="PS50146"/>
    </source>
</evidence>
<dbReference type="AlphaFoldDB" id="A0A816PNK4"/>
<dbReference type="PROSITE" id="PS50146">
    <property type="entry name" value="DAGK"/>
    <property type="match status" value="1"/>
</dbReference>
<accession>A0A816PNK4</accession>
<dbReference type="Proteomes" id="UP000663842">
    <property type="component" value="Unassembled WGS sequence"/>
</dbReference>
<dbReference type="Gene3D" id="3.40.50.10330">
    <property type="entry name" value="Probable inorganic polyphosphate/atp-NAD kinase, domain 1"/>
    <property type="match status" value="1"/>
</dbReference>
<dbReference type="PANTHER" id="PTHR12358">
    <property type="entry name" value="SPHINGOSINE KINASE"/>
    <property type="match status" value="1"/>
</dbReference>
<keyword evidence="4" id="KW-0479">Metal-binding</keyword>
<evidence type="ECO:0000256" key="5">
    <source>
        <dbReference type="ARBA" id="ARBA00022741"/>
    </source>
</evidence>
<dbReference type="InterPro" id="IPR005218">
    <property type="entry name" value="Diacylglycerol/lipid_kinase"/>
</dbReference>
<evidence type="ECO:0000256" key="9">
    <source>
        <dbReference type="ARBA" id="ARBA00023098"/>
    </source>
</evidence>
<gene>
    <name evidence="14" type="ORF">UXM345_LOCUS36034</name>
    <name evidence="13" type="ORF">XDN619_LOCUS8447</name>
</gene>
<dbReference type="PANTHER" id="PTHR12358:SF106">
    <property type="entry name" value="LIPID KINASE YEGS"/>
    <property type="match status" value="1"/>
</dbReference>
<feature type="domain" description="DAGKc" evidence="12">
    <location>
        <begin position="2"/>
        <end position="131"/>
    </location>
</feature>
<dbReference type="SUPFAM" id="SSF111331">
    <property type="entry name" value="NAD kinase/diacylglycerol kinase-like"/>
    <property type="match status" value="1"/>
</dbReference>
<dbReference type="InterPro" id="IPR001206">
    <property type="entry name" value="Diacylglycerol_kinase_cat_dom"/>
</dbReference>
<evidence type="ECO:0000256" key="10">
    <source>
        <dbReference type="ARBA" id="ARBA00023209"/>
    </source>
</evidence>
<reference evidence="13" key="1">
    <citation type="submission" date="2021-02" db="EMBL/GenBank/DDBJ databases">
        <authorList>
            <person name="Nowell W R."/>
        </authorList>
    </citation>
    <scope>NUCLEOTIDE SEQUENCE</scope>
</reference>
<evidence type="ECO:0000256" key="2">
    <source>
        <dbReference type="ARBA" id="ARBA00022516"/>
    </source>
</evidence>
<keyword evidence="9" id="KW-0443">Lipid metabolism</keyword>
<dbReference type="GO" id="GO:0016301">
    <property type="term" value="F:kinase activity"/>
    <property type="evidence" value="ECO:0007669"/>
    <property type="project" value="UniProtKB-KW"/>
</dbReference>